<proteinExistence type="predicted"/>
<gene>
    <name evidence="2" type="ORF">CSSPTR1EN2_LOCUS2312</name>
</gene>
<sequence length="114" mass="13149">MNIRIEEWTLVACDIWPAQFIVLPIKCQIVIGTVITKRKQKEHCKEREERPRKEVCMCHIGRDEEQEHCKGGGGEAEEEESACVIFAVTKNKNNSTAREEEKPRKKSLHASYLP</sequence>
<evidence type="ECO:0000256" key="1">
    <source>
        <dbReference type="SAM" id="MobiDB-lite"/>
    </source>
</evidence>
<evidence type="ECO:0000313" key="2">
    <source>
        <dbReference type="EMBL" id="CAK9194010.1"/>
    </source>
</evidence>
<dbReference type="Proteomes" id="UP001497512">
    <property type="component" value="Chromosome 10"/>
</dbReference>
<accession>A0ABP0THF2</accession>
<reference evidence="2" key="1">
    <citation type="submission" date="2024-02" db="EMBL/GenBank/DDBJ databases">
        <authorList>
            <consortium name="ELIXIR-Norway"/>
            <consortium name="Elixir Norway"/>
        </authorList>
    </citation>
    <scope>NUCLEOTIDE SEQUENCE</scope>
</reference>
<protein>
    <submittedName>
        <fullName evidence="2">Uncharacterized protein</fullName>
    </submittedName>
</protein>
<keyword evidence="3" id="KW-1185">Reference proteome</keyword>
<feature type="region of interest" description="Disordered" evidence="1">
    <location>
        <begin position="92"/>
        <end position="114"/>
    </location>
</feature>
<evidence type="ECO:0000313" key="3">
    <source>
        <dbReference type="Proteomes" id="UP001497512"/>
    </source>
</evidence>
<organism evidence="2 3">
    <name type="scientific">Sphagnum troendelagicum</name>
    <dbReference type="NCBI Taxonomy" id="128251"/>
    <lineage>
        <taxon>Eukaryota</taxon>
        <taxon>Viridiplantae</taxon>
        <taxon>Streptophyta</taxon>
        <taxon>Embryophyta</taxon>
        <taxon>Bryophyta</taxon>
        <taxon>Sphagnophytina</taxon>
        <taxon>Sphagnopsida</taxon>
        <taxon>Sphagnales</taxon>
        <taxon>Sphagnaceae</taxon>
        <taxon>Sphagnum</taxon>
    </lineage>
</organism>
<name>A0ABP0THF2_9BRYO</name>
<dbReference type="EMBL" id="OZ019902">
    <property type="protein sequence ID" value="CAK9194010.1"/>
    <property type="molecule type" value="Genomic_DNA"/>
</dbReference>